<dbReference type="AlphaFoldDB" id="A0A5N5RPW7"/>
<feature type="domain" description="HTH gntR-type" evidence="5">
    <location>
        <begin position="11"/>
        <end position="79"/>
    </location>
</feature>
<name>A0A5N5RPW7_9BIFI</name>
<dbReference type="CDD" id="cd07377">
    <property type="entry name" value="WHTH_GntR"/>
    <property type="match status" value="1"/>
</dbReference>
<dbReference type="GO" id="GO:0003677">
    <property type="term" value="F:DNA binding"/>
    <property type="evidence" value="ECO:0007669"/>
    <property type="project" value="UniProtKB-KW"/>
</dbReference>
<evidence type="ECO:0000256" key="4">
    <source>
        <dbReference type="SAM" id="MobiDB-lite"/>
    </source>
</evidence>
<evidence type="ECO:0000313" key="7">
    <source>
        <dbReference type="Proteomes" id="UP000326336"/>
    </source>
</evidence>
<dbReference type="InterPro" id="IPR000524">
    <property type="entry name" value="Tscrpt_reg_HTH_GntR"/>
</dbReference>
<protein>
    <submittedName>
        <fullName evidence="6">GntR family transcriptional regulator</fullName>
    </submittedName>
</protein>
<dbReference type="PANTHER" id="PTHR38445:SF12">
    <property type="entry name" value="GNTR-FAMILY TRANSCRIPTIONAL REGULATOR"/>
    <property type="match status" value="1"/>
</dbReference>
<dbReference type="SUPFAM" id="SSF46785">
    <property type="entry name" value="Winged helix' DNA-binding domain"/>
    <property type="match status" value="1"/>
</dbReference>
<dbReference type="InterPro" id="IPR036388">
    <property type="entry name" value="WH-like_DNA-bd_sf"/>
</dbReference>
<dbReference type="SMART" id="SM00345">
    <property type="entry name" value="HTH_GNTR"/>
    <property type="match status" value="1"/>
</dbReference>
<keyword evidence="3" id="KW-0804">Transcription</keyword>
<evidence type="ECO:0000256" key="2">
    <source>
        <dbReference type="ARBA" id="ARBA00023125"/>
    </source>
</evidence>
<reference evidence="6 7" key="1">
    <citation type="journal article" date="2019" name="Int. J. Syst. Evol. Microbiol.">
        <title>Bifidobacterium jacchi sp. nov., isolated from the faeces of a baby common marmoset (Callithrix jacchus).</title>
        <authorList>
            <person name="Modesto M."/>
            <person name="Watanabe K."/>
            <person name="Arita M."/>
            <person name="Satti M."/>
            <person name="Oki K."/>
            <person name="Sciavilla P."/>
            <person name="Patavino C."/>
            <person name="Camma C."/>
            <person name="Michelini S."/>
            <person name="Sgorbati B."/>
            <person name="Mattarelli P."/>
        </authorList>
    </citation>
    <scope>NUCLEOTIDE SEQUENCE [LARGE SCALE GENOMIC DNA]</scope>
    <source>
        <strain evidence="6 7">MRM 9.3</strain>
    </source>
</reference>
<dbReference type="PROSITE" id="PS50949">
    <property type="entry name" value="HTH_GNTR"/>
    <property type="match status" value="1"/>
</dbReference>
<dbReference type="InterPro" id="IPR036390">
    <property type="entry name" value="WH_DNA-bd_sf"/>
</dbReference>
<dbReference type="PANTHER" id="PTHR38445">
    <property type="entry name" value="HTH-TYPE TRANSCRIPTIONAL REPRESSOR YTRA"/>
    <property type="match status" value="1"/>
</dbReference>
<dbReference type="Proteomes" id="UP000326336">
    <property type="component" value="Unassembled WGS sequence"/>
</dbReference>
<evidence type="ECO:0000259" key="5">
    <source>
        <dbReference type="PROSITE" id="PS50949"/>
    </source>
</evidence>
<sequence>MVIEIDQHSDVPIYEQLRRRIIAGIAHGELAPGARLPSVRALAVDLGVNLHTVNRAYALLRDDGYITMRRGSGASVAEPTGSGADAGRNVARHGQGTPNGEGEREGDDDGRVMPSEQIVGELHRLILEHKALGGDMASFLDAFRRQCERIYDETPQGDGRRPATADRRPPTGDRRPATADHQSGGTR</sequence>
<dbReference type="OrthoDB" id="3192286at2"/>
<keyword evidence="1" id="KW-0805">Transcription regulation</keyword>
<dbReference type="EMBL" id="RQSP01000001">
    <property type="protein sequence ID" value="KAB5608791.1"/>
    <property type="molecule type" value="Genomic_DNA"/>
</dbReference>
<dbReference type="GO" id="GO:0003700">
    <property type="term" value="F:DNA-binding transcription factor activity"/>
    <property type="evidence" value="ECO:0007669"/>
    <property type="project" value="InterPro"/>
</dbReference>
<comment type="caution">
    <text evidence="6">The sequence shown here is derived from an EMBL/GenBank/DDBJ whole genome shotgun (WGS) entry which is preliminary data.</text>
</comment>
<proteinExistence type="predicted"/>
<keyword evidence="7" id="KW-1185">Reference proteome</keyword>
<organism evidence="6 7">
    <name type="scientific">Bifidobacterium jacchi</name>
    <dbReference type="NCBI Taxonomy" id="2490545"/>
    <lineage>
        <taxon>Bacteria</taxon>
        <taxon>Bacillati</taxon>
        <taxon>Actinomycetota</taxon>
        <taxon>Actinomycetes</taxon>
        <taxon>Bifidobacteriales</taxon>
        <taxon>Bifidobacteriaceae</taxon>
        <taxon>Bifidobacterium</taxon>
    </lineage>
</organism>
<feature type="region of interest" description="Disordered" evidence="4">
    <location>
        <begin position="151"/>
        <end position="187"/>
    </location>
</feature>
<keyword evidence="2" id="KW-0238">DNA-binding</keyword>
<feature type="region of interest" description="Disordered" evidence="4">
    <location>
        <begin position="72"/>
        <end position="112"/>
    </location>
</feature>
<dbReference type="Pfam" id="PF00392">
    <property type="entry name" value="GntR"/>
    <property type="match status" value="1"/>
</dbReference>
<gene>
    <name evidence="6" type="ORF">EHS19_00535</name>
</gene>
<evidence type="ECO:0000256" key="3">
    <source>
        <dbReference type="ARBA" id="ARBA00023163"/>
    </source>
</evidence>
<feature type="compositionally biased region" description="Basic and acidic residues" evidence="4">
    <location>
        <begin position="151"/>
        <end position="178"/>
    </location>
</feature>
<evidence type="ECO:0000256" key="1">
    <source>
        <dbReference type="ARBA" id="ARBA00023015"/>
    </source>
</evidence>
<dbReference type="Gene3D" id="1.10.10.10">
    <property type="entry name" value="Winged helix-like DNA-binding domain superfamily/Winged helix DNA-binding domain"/>
    <property type="match status" value="1"/>
</dbReference>
<evidence type="ECO:0000313" key="6">
    <source>
        <dbReference type="EMBL" id="KAB5608791.1"/>
    </source>
</evidence>
<accession>A0A5N5RPW7</accession>